<name>A0A9Q0XX26_9SAUR</name>
<feature type="coiled-coil region" evidence="1">
    <location>
        <begin position="3"/>
        <end position="33"/>
    </location>
</feature>
<dbReference type="EMBL" id="JAPFRF010000006">
    <property type="protein sequence ID" value="KAJ7329517.1"/>
    <property type="molecule type" value="Genomic_DNA"/>
</dbReference>
<accession>A0A9Q0XX26</accession>
<sequence>MALQRYEEEFSQLLKLQEQVEQLECQEKSQKEIYLQIWGLKRRINQAVLDVAQAGKKNLKHQHEKLIFDAMVLQRERYETFFVAKNNLMEKASAVVSQVYT</sequence>
<organism evidence="2 3">
    <name type="scientific">Phrynocephalus forsythii</name>
    <dbReference type="NCBI Taxonomy" id="171643"/>
    <lineage>
        <taxon>Eukaryota</taxon>
        <taxon>Metazoa</taxon>
        <taxon>Chordata</taxon>
        <taxon>Craniata</taxon>
        <taxon>Vertebrata</taxon>
        <taxon>Euteleostomi</taxon>
        <taxon>Lepidosauria</taxon>
        <taxon>Squamata</taxon>
        <taxon>Bifurcata</taxon>
        <taxon>Unidentata</taxon>
        <taxon>Episquamata</taxon>
        <taxon>Toxicofera</taxon>
        <taxon>Iguania</taxon>
        <taxon>Acrodonta</taxon>
        <taxon>Agamidae</taxon>
        <taxon>Agaminae</taxon>
        <taxon>Phrynocephalus</taxon>
    </lineage>
</organism>
<comment type="caution">
    <text evidence="2">The sequence shown here is derived from an EMBL/GenBank/DDBJ whole genome shotgun (WGS) entry which is preliminary data.</text>
</comment>
<keyword evidence="3" id="KW-1185">Reference proteome</keyword>
<dbReference type="Proteomes" id="UP001142489">
    <property type="component" value="Unassembled WGS sequence"/>
</dbReference>
<evidence type="ECO:0000313" key="2">
    <source>
        <dbReference type="EMBL" id="KAJ7329517.1"/>
    </source>
</evidence>
<evidence type="ECO:0000313" key="3">
    <source>
        <dbReference type="Proteomes" id="UP001142489"/>
    </source>
</evidence>
<gene>
    <name evidence="2" type="ORF">JRQ81_015691</name>
</gene>
<evidence type="ECO:0000256" key="1">
    <source>
        <dbReference type="SAM" id="Coils"/>
    </source>
</evidence>
<protein>
    <submittedName>
        <fullName evidence="2">Uncharacterized protein</fullName>
    </submittedName>
</protein>
<keyword evidence="1" id="KW-0175">Coiled coil</keyword>
<dbReference type="AlphaFoldDB" id="A0A9Q0XX26"/>
<reference evidence="2" key="1">
    <citation type="journal article" date="2023" name="DNA Res.">
        <title>Chromosome-level genome assembly of Phrynocephalus forsythii using third-generation DNA sequencing and Hi-C analysis.</title>
        <authorList>
            <person name="Qi Y."/>
            <person name="Zhao W."/>
            <person name="Zhao Y."/>
            <person name="Niu C."/>
            <person name="Cao S."/>
            <person name="Zhang Y."/>
        </authorList>
    </citation>
    <scope>NUCLEOTIDE SEQUENCE</scope>
    <source>
        <tissue evidence="2">Muscle</tissue>
    </source>
</reference>
<proteinExistence type="predicted"/>